<dbReference type="SUPFAM" id="SSF103657">
    <property type="entry name" value="BAR/IMD domain-like"/>
    <property type="match status" value="1"/>
</dbReference>
<dbReference type="InterPro" id="IPR001452">
    <property type="entry name" value="SH3_domain"/>
</dbReference>
<dbReference type="PROSITE" id="PS51021">
    <property type="entry name" value="BAR"/>
    <property type="match status" value="1"/>
</dbReference>
<keyword evidence="1 2" id="KW-0728">SH3 domain</keyword>
<evidence type="ECO:0000256" key="2">
    <source>
        <dbReference type="PROSITE-ProRule" id="PRU00192"/>
    </source>
</evidence>
<feature type="domain" description="BAR" evidence="6">
    <location>
        <begin position="13"/>
        <end position="237"/>
    </location>
</feature>
<keyword evidence="3" id="KW-0175">Coiled coil</keyword>
<reference evidence="7 8" key="1">
    <citation type="submission" date="2024-04" db="EMBL/GenBank/DDBJ databases">
        <title>Symmetric and asymmetric DNA N6-adenine methylation regulates different biological responses in Mucorales.</title>
        <authorList>
            <consortium name="Lawrence Berkeley National Laboratory"/>
            <person name="Lax C."/>
            <person name="Mondo S.J."/>
            <person name="Osorio-Concepcion M."/>
            <person name="Muszewska A."/>
            <person name="Corrochano-Luque M."/>
            <person name="Gutierrez G."/>
            <person name="Riley R."/>
            <person name="Lipzen A."/>
            <person name="Guo J."/>
            <person name="Hundley H."/>
            <person name="Amirebrahimi M."/>
            <person name="Ng V."/>
            <person name="Lorenzo-Gutierrez D."/>
            <person name="Binder U."/>
            <person name="Yang J."/>
            <person name="Song Y."/>
            <person name="Canovas D."/>
            <person name="Navarro E."/>
            <person name="Freitag M."/>
            <person name="Gabaldon T."/>
            <person name="Grigoriev I.V."/>
            <person name="Corrochano L.M."/>
            <person name="Nicolas F.E."/>
            <person name="Garre V."/>
        </authorList>
    </citation>
    <scope>NUCLEOTIDE SEQUENCE [LARGE SCALE GENOMIC DNA]</scope>
    <source>
        <strain evidence="7 8">L51</strain>
    </source>
</reference>
<keyword evidence="8" id="KW-1185">Reference proteome</keyword>
<evidence type="ECO:0000313" key="8">
    <source>
        <dbReference type="Proteomes" id="UP001448207"/>
    </source>
</evidence>
<feature type="region of interest" description="Disordered" evidence="4">
    <location>
        <begin position="466"/>
        <end position="543"/>
    </location>
</feature>
<evidence type="ECO:0000256" key="3">
    <source>
        <dbReference type="SAM" id="Coils"/>
    </source>
</evidence>
<feature type="coiled-coil region" evidence="3">
    <location>
        <begin position="150"/>
        <end position="184"/>
    </location>
</feature>
<evidence type="ECO:0008006" key="9">
    <source>
        <dbReference type="Google" id="ProtNLM"/>
    </source>
</evidence>
<evidence type="ECO:0000259" key="5">
    <source>
        <dbReference type="PROSITE" id="PS50002"/>
    </source>
</evidence>
<evidence type="ECO:0000256" key="1">
    <source>
        <dbReference type="ARBA" id="ARBA00022443"/>
    </source>
</evidence>
<dbReference type="SMART" id="SM00721">
    <property type="entry name" value="BAR"/>
    <property type="match status" value="1"/>
</dbReference>
<dbReference type="InterPro" id="IPR036028">
    <property type="entry name" value="SH3-like_dom_sf"/>
</dbReference>
<name>A0ABR3AX76_PHYBL</name>
<dbReference type="PANTHER" id="PTHR14167">
    <property type="entry name" value="SH3 DOMAIN-CONTAINING"/>
    <property type="match status" value="1"/>
</dbReference>
<dbReference type="InterPro" id="IPR050384">
    <property type="entry name" value="Endophilin_SH3RF"/>
</dbReference>
<proteinExistence type="predicted"/>
<dbReference type="SUPFAM" id="SSF50044">
    <property type="entry name" value="SH3-domain"/>
    <property type="match status" value="1"/>
</dbReference>
<organism evidence="7 8">
    <name type="scientific">Phycomyces blakesleeanus</name>
    <dbReference type="NCBI Taxonomy" id="4837"/>
    <lineage>
        <taxon>Eukaryota</taxon>
        <taxon>Fungi</taxon>
        <taxon>Fungi incertae sedis</taxon>
        <taxon>Mucoromycota</taxon>
        <taxon>Mucoromycotina</taxon>
        <taxon>Mucoromycetes</taxon>
        <taxon>Mucorales</taxon>
        <taxon>Phycomycetaceae</taxon>
        <taxon>Phycomyces</taxon>
    </lineage>
</organism>
<dbReference type="InterPro" id="IPR027267">
    <property type="entry name" value="AH/BAR_dom_sf"/>
</dbReference>
<dbReference type="Pfam" id="PF03114">
    <property type="entry name" value="BAR"/>
    <property type="match status" value="1"/>
</dbReference>
<feature type="compositionally biased region" description="Low complexity" evidence="4">
    <location>
        <begin position="508"/>
        <end position="521"/>
    </location>
</feature>
<dbReference type="CDD" id="cd00174">
    <property type="entry name" value="SH3"/>
    <property type="match status" value="1"/>
</dbReference>
<evidence type="ECO:0000256" key="4">
    <source>
        <dbReference type="SAM" id="MobiDB-lite"/>
    </source>
</evidence>
<feature type="domain" description="SH3" evidence="5">
    <location>
        <begin position="312"/>
        <end position="371"/>
    </location>
</feature>
<gene>
    <name evidence="7" type="ORF">J3Q64DRAFT_1748612</name>
</gene>
<dbReference type="Gene3D" id="1.20.1270.60">
    <property type="entry name" value="Arfaptin homology (AH) domain/BAR domain"/>
    <property type="match status" value="1"/>
</dbReference>
<feature type="region of interest" description="Disordered" evidence="4">
    <location>
        <begin position="253"/>
        <end position="293"/>
    </location>
</feature>
<accession>A0ABR3AX76</accession>
<dbReference type="PROSITE" id="PS50002">
    <property type="entry name" value="SH3"/>
    <property type="match status" value="1"/>
</dbReference>
<dbReference type="PANTHER" id="PTHR14167:SF116">
    <property type="entry name" value="CAP, ISOFORM AC"/>
    <property type="match status" value="1"/>
</dbReference>
<evidence type="ECO:0000259" key="6">
    <source>
        <dbReference type="PROSITE" id="PS51021"/>
    </source>
</evidence>
<dbReference type="PRINTS" id="PR00452">
    <property type="entry name" value="SH3DOMAIN"/>
</dbReference>
<protein>
    <recommendedName>
        <fullName evidence="9">SH3 domain-containing protein</fullName>
    </recommendedName>
</protein>
<dbReference type="Proteomes" id="UP001448207">
    <property type="component" value="Unassembled WGS sequence"/>
</dbReference>
<sequence>MIKSFVKFKQWTGERLGAAKATLQTDDFQCMQMETEKRLAEFEILYNVAKSTHVYLSKRKVSPEDNKIKMSALETFGQTLFRCGSERDEYSDLGAVMAKMGGAEKQISVFQTEFSDVLKDRYIAMLNGGLRLFKEYSSLKKKLESRRLDHDAKQTRVNKAKKEKLEWEHEYQAAKMKYEETRQNLINKMVEIEDYEGVHRSELRILLEAQYSYHLKSLEIIDSLRKDWPMPTDDGYANYDHTGYAKSHRSTATYLSSSDGGQESDISKGSSFSGLHDAKSQNKQPSLEGSDGEEAYNASIVPSFHSTAPQAVPDALRKVVYPFNGENDDELTLRTGDIIRVLNAVDDGWWLGEIDQRRGIFPVNYTEPTCETPPLVPSKSIDDTTSVANPFDKHIDEPPVINNVSEPSISSDSTDCTGPLTHVDVATSSPCSISKDPHILSDHTIKVANSVTTNTNDSLRRSVDISSVPNVPYNNNNNNNTNNNINNNNNHNNNNNMPEITMAPSQELSKPSSSLSDALKLSAKHKSPPPPVPSRSREFGRATNEALLATGIARS</sequence>
<dbReference type="InterPro" id="IPR004148">
    <property type="entry name" value="BAR_dom"/>
</dbReference>
<feature type="compositionally biased region" description="Low complexity" evidence="4">
    <location>
        <begin position="474"/>
        <end position="496"/>
    </location>
</feature>
<dbReference type="Gene3D" id="2.30.30.40">
    <property type="entry name" value="SH3 Domains"/>
    <property type="match status" value="1"/>
</dbReference>
<dbReference type="SMART" id="SM00326">
    <property type="entry name" value="SH3"/>
    <property type="match status" value="1"/>
</dbReference>
<evidence type="ECO:0000313" key="7">
    <source>
        <dbReference type="EMBL" id="KAL0083657.1"/>
    </source>
</evidence>
<comment type="caution">
    <text evidence="7">The sequence shown here is derived from an EMBL/GenBank/DDBJ whole genome shotgun (WGS) entry which is preliminary data.</text>
</comment>
<dbReference type="EMBL" id="JBCLYO010000013">
    <property type="protein sequence ID" value="KAL0083657.1"/>
    <property type="molecule type" value="Genomic_DNA"/>
</dbReference>
<dbReference type="Pfam" id="PF14604">
    <property type="entry name" value="SH3_9"/>
    <property type="match status" value="1"/>
</dbReference>